<dbReference type="NCBIfam" id="NF033756">
    <property type="entry name" value="gliding_GltC"/>
    <property type="match status" value="1"/>
</dbReference>
<evidence type="ECO:0000256" key="1">
    <source>
        <dbReference type="SAM" id="MobiDB-lite"/>
    </source>
</evidence>
<evidence type="ECO:0000313" key="4">
    <source>
        <dbReference type="Proteomes" id="UP001342631"/>
    </source>
</evidence>
<organism evidence="3 4">
    <name type="scientific">Corallococcus caeni</name>
    <dbReference type="NCBI Taxonomy" id="3082388"/>
    <lineage>
        <taxon>Bacteria</taxon>
        <taxon>Pseudomonadati</taxon>
        <taxon>Myxococcota</taxon>
        <taxon>Myxococcia</taxon>
        <taxon>Myxococcales</taxon>
        <taxon>Cystobacterineae</taxon>
        <taxon>Myxococcaceae</taxon>
        <taxon>Corallococcus</taxon>
    </lineage>
</organism>
<dbReference type="Gene3D" id="1.25.40.10">
    <property type="entry name" value="Tetratricopeptide repeat domain"/>
    <property type="match status" value="1"/>
</dbReference>
<feature type="signal peptide" evidence="2">
    <location>
        <begin position="1"/>
        <end position="24"/>
    </location>
</feature>
<dbReference type="RefSeq" id="WP_338279036.1">
    <property type="nucleotide sequence ID" value="NZ_BTTX01000004.1"/>
</dbReference>
<feature type="region of interest" description="Disordered" evidence="1">
    <location>
        <begin position="31"/>
        <end position="145"/>
    </location>
</feature>
<gene>
    <name evidence="3" type="ORF">ASNO1_45130</name>
</gene>
<reference evidence="3 4" key="1">
    <citation type="journal article" date="2024" name="Arch. Microbiol.">
        <title>Corallococcus caeni sp. nov., a novel myxobacterium isolated from activated sludge.</title>
        <authorList>
            <person name="Tomita S."/>
            <person name="Nakai R."/>
            <person name="Kuroda K."/>
            <person name="Kurashita H."/>
            <person name="Hatamoto M."/>
            <person name="Yamaguchi T."/>
            <person name="Narihiro T."/>
        </authorList>
    </citation>
    <scope>NUCLEOTIDE SEQUENCE [LARGE SCALE GENOMIC DNA]</scope>
    <source>
        <strain evidence="3 4">NO1</strain>
    </source>
</reference>
<accession>A0ABQ6QW41</accession>
<sequence length="686" mass="76913">MRTHRFLRLAVLGLTLAYTAPTLAQSFEGLDLAGQSKKKKKGSSSKASSKKKTTAKRGKGKTAAPAEDATEESSTATSAPAATPAGNPATPPSSISSTPAPSAMPAAPAAKPTPPAKPAPQGSPGLGLDLTGDNDKPPAPTMTFDAVDVSGKTADRQRLDAAISLFKNDEYEKAAMASHELLGDPKLQGLHVEARYVLAKSLYRMGLYHSSLGEFSKILAAGPSTKFFKTSLEWLFFISRKTQNETVILDEIARYANYEFPEKFRNEFRYLLARYHFVRGRALDQVGQTENADKSFEEVKRLALTIPRTDPFYPRAKYLEGLAFFRNGTNHKDAAAKRGNTDVMASVEAMKEVVRLTRPMAGRTGEQAKLDKSLRELAFMQLARTHYGMQQNRFSIFYLNKVERGNTQWLEALFESSWANYRIGQYEQALGNLITLSSPFFREEYFPEALILKAVIYYENCRYRESNLILQDFERTYLPVHDELDGLVKKNMEASEYYTVLADVQKKNKDGLEKNGTDVLLERILRLALTDQDLKKTNDSILELEGEMDLFSNKGDTFKYSELTKQLLEELKVQRTSLISKAGIMAKGKLESELGALKLLLANGLRIKFETTTKEKEFLEEQLKAGGRTAIVKKYKYSVAVADDQLYWPYEGEYWRDELGTYQYTMTKGCIERDTANRQIQSAEAM</sequence>
<evidence type="ECO:0000313" key="3">
    <source>
        <dbReference type="EMBL" id="GMU08260.1"/>
    </source>
</evidence>
<feature type="chain" id="PRO_5047483088" description="Adventurous gliding motility protein GltC" evidence="2">
    <location>
        <begin position="25"/>
        <end position="686"/>
    </location>
</feature>
<evidence type="ECO:0008006" key="5">
    <source>
        <dbReference type="Google" id="ProtNLM"/>
    </source>
</evidence>
<dbReference type="Proteomes" id="UP001342631">
    <property type="component" value="Unassembled WGS sequence"/>
</dbReference>
<evidence type="ECO:0000256" key="2">
    <source>
        <dbReference type="SAM" id="SignalP"/>
    </source>
</evidence>
<proteinExistence type="predicted"/>
<keyword evidence="2" id="KW-0732">Signal</keyword>
<dbReference type="EMBL" id="BTTX01000004">
    <property type="protein sequence ID" value="GMU08260.1"/>
    <property type="molecule type" value="Genomic_DNA"/>
</dbReference>
<name>A0ABQ6QW41_9BACT</name>
<dbReference type="SUPFAM" id="SSF48452">
    <property type="entry name" value="TPR-like"/>
    <property type="match status" value="2"/>
</dbReference>
<feature type="compositionally biased region" description="Low complexity" evidence="1">
    <location>
        <begin position="61"/>
        <end position="110"/>
    </location>
</feature>
<protein>
    <recommendedName>
        <fullName evidence="5">Adventurous gliding motility protein GltC</fullName>
    </recommendedName>
</protein>
<keyword evidence="4" id="KW-1185">Reference proteome</keyword>
<dbReference type="InterPro" id="IPR011990">
    <property type="entry name" value="TPR-like_helical_dom_sf"/>
</dbReference>
<feature type="compositionally biased region" description="Basic residues" evidence="1">
    <location>
        <begin position="36"/>
        <end position="60"/>
    </location>
</feature>
<comment type="caution">
    <text evidence="3">The sequence shown here is derived from an EMBL/GenBank/DDBJ whole genome shotgun (WGS) entry which is preliminary data.</text>
</comment>